<evidence type="ECO:0000313" key="1">
    <source>
        <dbReference type="EMBL" id="KAE9451768.1"/>
    </source>
</evidence>
<gene>
    <name evidence="1" type="ORF">C3L33_16348</name>
</gene>
<reference evidence="1 2" key="1">
    <citation type="journal article" date="2019" name="Genome Biol. Evol.">
        <title>The Rhododendron genome and chromosomal organization provide insight into shared whole-genome duplications across the heath family (Ericaceae).</title>
        <authorList>
            <person name="Soza V.L."/>
            <person name="Lindsley D."/>
            <person name="Waalkes A."/>
            <person name="Ramage E."/>
            <person name="Patwardhan R.P."/>
            <person name="Burton J.N."/>
            <person name="Adey A."/>
            <person name="Kumar A."/>
            <person name="Qiu R."/>
            <person name="Shendure J."/>
            <person name="Hall B."/>
        </authorList>
    </citation>
    <scope>NUCLEOTIDE SEQUENCE [LARGE SCALE GENOMIC DNA]</scope>
    <source>
        <strain evidence="1">RSF 1966-606</strain>
    </source>
</reference>
<name>A0A6A4LB32_9ERIC</name>
<dbReference type="AlphaFoldDB" id="A0A6A4LB32"/>
<feature type="non-terminal residue" evidence="1">
    <location>
        <position position="1"/>
    </location>
</feature>
<comment type="caution">
    <text evidence="1">The sequence shown here is derived from an EMBL/GenBank/DDBJ whole genome shotgun (WGS) entry which is preliminary data.</text>
</comment>
<protein>
    <submittedName>
        <fullName evidence="1">Uncharacterized protein</fullName>
    </submittedName>
</protein>
<dbReference type="EMBL" id="QEFC01002698">
    <property type="protein sequence ID" value="KAE9451768.1"/>
    <property type="molecule type" value="Genomic_DNA"/>
</dbReference>
<proteinExistence type="predicted"/>
<keyword evidence="2" id="KW-1185">Reference proteome</keyword>
<accession>A0A6A4LB32</accession>
<dbReference type="OrthoDB" id="1705428at2759"/>
<organism evidence="1 2">
    <name type="scientific">Rhododendron williamsianum</name>
    <dbReference type="NCBI Taxonomy" id="262921"/>
    <lineage>
        <taxon>Eukaryota</taxon>
        <taxon>Viridiplantae</taxon>
        <taxon>Streptophyta</taxon>
        <taxon>Embryophyta</taxon>
        <taxon>Tracheophyta</taxon>
        <taxon>Spermatophyta</taxon>
        <taxon>Magnoliopsida</taxon>
        <taxon>eudicotyledons</taxon>
        <taxon>Gunneridae</taxon>
        <taxon>Pentapetalae</taxon>
        <taxon>asterids</taxon>
        <taxon>Ericales</taxon>
        <taxon>Ericaceae</taxon>
        <taxon>Ericoideae</taxon>
        <taxon>Rhodoreae</taxon>
        <taxon>Rhododendron</taxon>
    </lineage>
</organism>
<evidence type="ECO:0000313" key="2">
    <source>
        <dbReference type="Proteomes" id="UP000428333"/>
    </source>
</evidence>
<dbReference type="Proteomes" id="UP000428333">
    <property type="component" value="Linkage Group LG10"/>
</dbReference>
<sequence length="106" mass="12159">DFKVDYESEENAQVVYSALAVDKEFGASILEITSWLSTTSCSTFYPHYFAGILKLLKQDFFAHPSVLSWTVLHLLQKQLKNLDKEWNYDILLSTLLLLLVTGFSIH</sequence>